<protein>
    <submittedName>
        <fullName evidence="2">AhpC/TSA family protein</fullName>
    </submittedName>
</protein>
<evidence type="ECO:0000313" key="3">
    <source>
        <dbReference type="Proteomes" id="UP000199412"/>
    </source>
</evidence>
<dbReference type="PANTHER" id="PTHR43640">
    <property type="entry name" value="OS07G0260300 PROTEIN"/>
    <property type="match status" value="1"/>
</dbReference>
<name>A0A1G7DYP2_9PROT</name>
<dbReference type="STRING" id="69960.SAMN05421720_10880"/>
<dbReference type="Proteomes" id="UP000199412">
    <property type="component" value="Unassembled WGS sequence"/>
</dbReference>
<dbReference type="GO" id="GO:0016209">
    <property type="term" value="F:antioxidant activity"/>
    <property type="evidence" value="ECO:0007669"/>
    <property type="project" value="InterPro"/>
</dbReference>
<dbReference type="InterPro" id="IPR047262">
    <property type="entry name" value="PRX-like1"/>
</dbReference>
<dbReference type="InterPro" id="IPR000866">
    <property type="entry name" value="AhpC/TSA"/>
</dbReference>
<dbReference type="InterPro" id="IPR036249">
    <property type="entry name" value="Thioredoxin-like_sf"/>
</dbReference>
<dbReference type="PANTHER" id="PTHR43640:SF1">
    <property type="entry name" value="THIOREDOXIN-DEPENDENT PEROXIREDOXIN"/>
    <property type="match status" value="1"/>
</dbReference>
<dbReference type="OrthoDB" id="9809746at2"/>
<dbReference type="PROSITE" id="PS51352">
    <property type="entry name" value="THIOREDOXIN_2"/>
    <property type="match status" value="1"/>
</dbReference>
<dbReference type="AlphaFoldDB" id="A0A1G7DYP2"/>
<dbReference type="CDD" id="cd02969">
    <property type="entry name" value="PRX_like1"/>
    <property type="match status" value="1"/>
</dbReference>
<dbReference type="InterPro" id="IPR013766">
    <property type="entry name" value="Thioredoxin_domain"/>
</dbReference>
<dbReference type="Gene3D" id="3.40.30.10">
    <property type="entry name" value="Glutaredoxin"/>
    <property type="match status" value="1"/>
</dbReference>
<evidence type="ECO:0000313" key="2">
    <source>
        <dbReference type="EMBL" id="SDE56215.1"/>
    </source>
</evidence>
<evidence type="ECO:0000259" key="1">
    <source>
        <dbReference type="PROSITE" id="PS51352"/>
    </source>
</evidence>
<feature type="domain" description="Thioredoxin" evidence="1">
    <location>
        <begin position="8"/>
        <end position="160"/>
    </location>
</feature>
<dbReference type="Pfam" id="PF00578">
    <property type="entry name" value="AhpC-TSA"/>
    <property type="match status" value="1"/>
</dbReference>
<gene>
    <name evidence="2" type="ORF">SAMN05421720_10880</name>
</gene>
<accession>A0A1G7DYP2</accession>
<proteinExistence type="predicted"/>
<keyword evidence="3" id="KW-1185">Reference proteome</keyword>
<reference evidence="2 3" key="1">
    <citation type="submission" date="2016-10" db="EMBL/GenBank/DDBJ databases">
        <authorList>
            <person name="de Groot N.N."/>
        </authorList>
    </citation>
    <scope>NUCLEOTIDE SEQUENCE [LARGE SCALE GENOMIC DNA]</scope>
    <source>
        <strain evidence="2 3">ATCC 700224</strain>
    </source>
</reference>
<organism evidence="2 3">
    <name type="scientific">Rhodospira trueperi</name>
    <dbReference type="NCBI Taxonomy" id="69960"/>
    <lineage>
        <taxon>Bacteria</taxon>
        <taxon>Pseudomonadati</taxon>
        <taxon>Pseudomonadota</taxon>
        <taxon>Alphaproteobacteria</taxon>
        <taxon>Rhodospirillales</taxon>
        <taxon>Rhodospirillaceae</taxon>
        <taxon>Rhodospira</taxon>
    </lineage>
</organism>
<dbReference type="SUPFAM" id="SSF52833">
    <property type="entry name" value="Thioredoxin-like"/>
    <property type="match status" value="1"/>
</dbReference>
<sequence length="184" mass="20196">MAVHTPICDFGWSAPDFALPATDGRTLTLADIRGERGTLIVFICNHCPYVKAVIDRLVRDAHALMEHGVGVAAICSNDPVQYPDDSFDNMVRFAAEHGFRFPYLHDADQQVARAYDAVCTPDFFGFDAELGLQYRGRLDSSGKQPAAPDVRRELFEAMTGVAETGQGPREQTPSMGCSIKWKAA</sequence>
<dbReference type="EMBL" id="FNAP01000008">
    <property type="protein sequence ID" value="SDE56215.1"/>
    <property type="molecule type" value="Genomic_DNA"/>
</dbReference>
<dbReference type="GO" id="GO:0016491">
    <property type="term" value="F:oxidoreductase activity"/>
    <property type="evidence" value="ECO:0007669"/>
    <property type="project" value="InterPro"/>
</dbReference>